<dbReference type="Proteomes" id="UP000825051">
    <property type="component" value="Chromosome"/>
</dbReference>
<reference evidence="2" key="1">
    <citation type="submission" date="2021-08" db="EMBL/GenBank/DDBJ databases">
        <title>Genome of a novel bacterium of the phylum Verrucomicrobia, Oleiharenicola sp. KSB-15.</title>
        <authorList>
            <person name="Chung J.-H."/>
            <person name="Ahn J.-H."/>
            <person name="Yoon Y."/>
            <person name="Kim D.-Y."/>
            <person name="An S.-H."/>
            <person name="Park I."/>
            <person name="Yeon J."/>
        </authorList>
    </citation>
    <scope>NUCLEOTIDE SEQUENCE</scope>
    <source>
        <strain evidence="2">KSB-15</strain>
    </source>
</reference>
<dbReference type="RefSeq" id="WP_220161937.1">
    <property type="nucleotide sequence ID" value="NZ_CP080507.1"/>
</dbReference>
<sequence>MKPSSVALLLSGLLLLVSGCTVPPSGAEKQARNESTRLGQVLHAADQAVPAPQAPLADYLRFAVLRHPQVRAAYSDWQATVLAHPPGRCQIHS</sequence>
<accession>A0A8F9XJM9</accession>
<evidence type="ECO:0000313" key="2">
    <source>
        <dbReference type="EMBL" id="QYM78833.1"/>
    </source>
</evidence>
<evidence type="ECO:0008006" key="4">
    <source>
        <dbReference type="Google" id="ProtNLM"/>
    </source>
</evidence>
<dbReference type="EMBL" id="CP080507">
    <property type="protein sequence ID" value="QYM78833.1"/>
    <property type="molecule type" value="Genomic_DNA"/>
</dbReference>
<protein>
    <recommendedName>
        <fullName evidence="4">Lipoprotein</fullName>
    </recommendedName>
</protein>
<dbReference type="KEGG" id="ole:K0B96_16245"/>
<name>A0A8F9XJM9_9BACT</name>
<feature type="chain" id="PRO_5034491768" description="Lipoprotein" evidence="1">
    <location>
        <begin position="28"/>
        <end position="93"/>
    </location>
</feature>
<keyword evidence="1" id="KW-0732">Signal</keyword>
<feature type="signal peptide" evidence="1">
    <location>
        <begin position="1"/>
        <end position="27"/>
    </location>
</feature>
<dbReference type="AlphaFoldDB" id="A0A8F9XJM9"/>
<evidence type="ECO:0000256" key="1">
    <source>
        <dbReference type="SAM" id="SignalP"/>
    </source>
</evidence>
<organism evidence="2 3">
    <name type="scientific">Horticoccus luteus</name>
    <dbReference type="NCBI Taxonomy" id="2862869"/>
    <lineage>
        <taxon>Bacteria</taxon>
        <taxon>Pseudomonadati</taxon>
        <taxon>Verrucomicrobiota</taxon>
        <taxon>Opitutia</taxon>
        <taxon>Opitutales</taxon>
        <taxon>Opitutaceae</taxon>
        <taxon>Horticoccus</taxon>
    </lineage>
</organism>
<dbReference type="PROSITE" id="PS51257">
    <property type="entry name" value="PROKAR_LIPOPROTEIN"/>
    <property type="match status" value="1"/>
</dbReference>
<evidence type="ECO:0000313" key="3">
    <source>
        <dbReference type="Proteomes" id="UP000825051"/>
    </source>
</evidence>
<keyword evidence="3" id="KW-1185">Reference proteome</keyword>
<gene>
    <name evidence="2" type="ORF">K0B96_16245</name>
</gene>
<proteinExistence type="predicted"/>